<evidence type="ECO:0000256" key="8">
    <source>
        <dbReference type="ARBA" id="ARBA00040914"/>
    </source>
</evidence>
<feature type="transmembrane region" description="Helical" evidence="9">
    <location>
        <begin position="144"/>
        <end position="162"/>
    </location>
</feature>
<dbReference type="PANTHER" id="PTHR23513">
    <property type="entry name" value="INTEGRAL MEMBRANE EFFLUX PROTEIN-RELATED"/>
    <property type="match status" value="1"/>
</dbReference>
<evidence type="ECO:0000256" key="7">
    <source>
        <dbReference type="ARBA" id="ARBA00038075"/>
    </source>
</evidence>
<feature type="transmembrane region" description="Helical" evidence="9">
    <location>
        <begin position="7"/>
        <end position="28"/>
    </location>
</feature>
<dbReference type="CDD" id="cd06173">
    <property type="entry name" value="MFS_MefA_like"/>
    <property type="match status" value="1"/>
</dbReference>
<keyword evidence="6 9" id="KW-0472">Membrane</keyword>
<dbReference type="AlphaFoldDB" id="A0AA97FHY7"/>
<name>A0AA97FHY7_9MICO</name>
<dbReference type="EMBL" id="CP118157">
    <property type="protein sequence ID" value="WOF23013.1"/>
    <property type="molecule type" value="Genomic_DNA"/>
</dbReference>
<evidence type="ECO:0000256" key="3">
    <source>
        <dbReference type="ARBA" id="ARBA00022475"/>
    </source>
</evidence>
<organism evidence="11 12">
    <name type="scientific">Microbacterium betulae</name>
    <dbReference type="NCBI Taxonomy" id="2981139"/>
    <lineage>
        <taxon>Bacteria</taxon>
        <taxon>Bacillati</taxon>
        <taxon>Actinomycetota</taxon>
        <taxon>Actinomycetes</taxon>
        <taxon>Micrococcales</taxon>
        <taxon>Microbacteriaceae</taxon>
        <taxon>Microbacterium</taxon>
    </lineage>
</organism>
<feature type="transmembrane region" description="Helical" evidence="9">
    <location>
        <begin position="40"/>
        <end position="64"/>
    </location>
</feature>
<feature type="transmembrane region" description="Helical" evidence="9">
    <location>
        <begin position="223"/>
        <end position="242"/>
    </location>
</feature>
<accession>A0AA97FHY7</accession>
<dbReference type="SUPFAM" id="SSF103473">
    <property type="entry name" value="MFS general substrate transporter"/>
    <property type="match status" value="1"/>
</dbReference>
<keyword evidence="4 9" id="KW-0812">Transmembrane</keyword>
<evidence type="ECO:0000256" key="6">
    <source>
        <dbReference type="ARBA" id="ARBA00023136"/>
    </source>
</evidence>
<dbReference type="InterPro" id="IPR020846">
    <property type="entry name" value="MFS_dom"/>
</dbReference>
<dbReference type="Proteomes" id="UP001305498">
    <property type="component" value="Chromosome"/>
</dbReference>
<dbReference type="InterPro" id="IPR036259">
    <property type="entry name" value="MFS_trans_sf"/>
</dbReference>
<keyword evidence="2" id="KW-0813">Transport</keyword>
<feature type="domain" description="Major facilitator superfamily (MFS) profile" evidence="10">
    <location>
        <begin position="219"/>
        <end position="413"/>
    </location>
</feature>
<sequence>MRRRREAALFLASYGLSTGGNSVVGVLLPLVVIQQLRDPLGAAVVAAGSAVPGIVAGLFLGVVIDRIDRRWSASTADALSALAVGALPVIAWTGELTLGWLLGLALVRAVGEVPGVTAREAMVPAVVARSGVPIERLTAMRETVGAGAMILGPAAAGALLGILGPATALWVASACCASAAVTVLVLDRVVGRPDAGEQGTAVTWAAVREGWGFIRRTPVLRSIIVVTAVMIAVLGAVQGMILPTYFTEIDRSDAVGFVLVAFAAGSLVGGGSFAFAGPRVPRRLWLSAGIVLSAAGIATIGSLASIPVILAGAAALGAASGALVSLLGVVLAERVPDRLRGRVFGVQNAVSAAVPPLGIGAAAVCVHLVDVHFAGVAVAAAWLVTAVVVLVLPALGQLAAPGSPGRPASSPPS</sequence>
<keyword evidence="3" id="KW-1003">Cell membrane</keyword>
<proteinExistence type="inferred from homology"/>
<dbReference type="Gene3D" id="1.20.1250.20">
    <property type="entry name" value="MFS general substrate transporter like domains"/>
    <property type="match status" value="2"/>
</dbReference>
<evidence type="ECO:0000313" key="11">
    <source>
        <dbReference type="EMBL" id="WOF23013.1"/>
    </source>
</evidence>
<reference evidence="11 12" key="1">
    <citation type="submission" date="2023-02" db="EMBL/GenBank/DDBJ databases">
        <title>Microbacterium betulae sp. nov., isolated from birch wood.</title>
        <authorList>
            <person name="Pasciak M."/>
            <person name="Pawlik K.J."/>
            <person name="Martynowski D."/>
            <person name="Laczmanski L."/>
            <person name="Ciekot J."/>
            <person name="Szponar B."/>
            <person name="Wojcik-Fatla A."/>
            <person name="Mackiewicz B."/>
            <person name="Farian E."/>
            <person name="Cholewa G."/>
            <person name="Cholewa A."/>
            <person name="Dutkiewicz J."/>
        </authorList>
    </citation>
    <scope>NUCLEOTIDE SEQUENCE [LARGE SCALE GENOMIC DNA]</scope>
    <source>
        <strain evidence="11 12">AB</strain>
    </source>
</reference>
<evidence type="ECO:0000313" key="12">
    <source>
        <dbReference type="Proteomes" id="UP001305498"/>
    </source>
</evidence>
<evidence type="ECO:0000259" key="10">
    <source>
        <dbReference type="PROSITE" id="PS50850"/>
    </source>
</evidence>
<dbReference type="InterPro" id="IPR011701">
    <property type="entry name" value="MFS"/>
</dbReference>
<dbReference type="PROSITE" id="PS50850">
    <property type="entry name" value="MFS"/>
    <property type="match status" value="1"/>
</dbReference>
<feature type="transmembrane region" description="Helical" evidence="9">
    <location>
        <begin position="375"/>
        <end position="396"/>
    </location>
</feature>
<evidence type="ECO:0000256" key="9">
    <source>
        <dbReference type="SAM" id="Phobius"/>
    </source>
</evidence>
<evidence type="ECO:0000256" key="4">
    <source>
        <dbReference type="ARBA" id="ARBA00022692"/>
    </source>
</evidence>
<evidence type="ECO:0000256" key="2">
    <source>
        <dbReference type="ARBA" id="ARBA00022448"/>
    </source>
</evidence>
<dbReference type="RefSeq" id="WP_317139484.1">
    <property type="nucleotide sequence ID" value="NZ_CP118157.1"/>
</dbReference>
<evidence type="ECO:0000256" key="5">
    <source>
        <dbReference type="ARBA" id="ARBA00022989"/>
    </source>
</evidence>
<dbReference type="KEGG" id="mbet:N8K70_16705"/>
<evidence type="ECO:0000256" key="1">
    <source>
        <dbReference type="ARBA" id="ARBA00004429"/>
    </source>
</evidence>
<comment type="similarity">
    <text evidence="7">Belongs to the major facilitator superfamily. Drug:H(+) antiporter-3 (DHA3) (TC 2.A.1.21) family.</text>
</comment>
<gene>
    <name evidence="11" type="ORF">N8K70_16705</name>
</gene>
<feature type="transmembrane region" description="Helical" evidence="9">
    <location>
        <begin position="344"/>
        <end position="369"/>
    </location>
</feature>
<dbReference type="Pfam" id="PF07690">
    <property type="entry name" value="MFS_1"/>
    <property type="match status" value="1"/>
</dbReference>
<keyword evidence="12" id="KW-1185">Reference proteome</keyword>
<comment type="subcellular location">
    <subcellularLocation>
        <location evidence="1">Cell inner membrane</location>
        <topology evidence="1">Multi-pass membrane protein</topology>
    </subcellularLocation>
</comment>
<dbReference type="GO" id="GO:0022857">
    <property type="term" value="F:transmembrane transporter activity"/>
    <property type="evidence" value="ECO:0007669"/>
    <property type="project" value="InterPro"/>
</dbReference>
<feature type="transmembrane region" description="Helical" evidence="9">
    <location>
        <begin position="254"/>
        <end position="277"/>
    </location>
</feature>
<dbReference type="GO" id="GO:0005886">
    <property type="term" value="C:plasma membrane"/>
    <property type="evidence" value="ECO:0007669"/>
    <property type="project" value="UniProtKB-SubCell"/>
</dbReference>
<feature type="transmembrane region" description="Helical" evidence="9">
    <location>
        <begin position="309"/>
        <end position="332"/>
    </location>
</feature>
<dbReference type="PANTHER" id="PTHR23513:SF9">
    <property type="entry name" value="ENTEROBACTIN EXPORTER ENTS"/>
    <property type="match status" value="1"/>
</dbReference>
<feature type="transmembrane region" description="Helical" evidence="9">
    <location>
        <begin position="284"/>
        <end position="303"/>
    </location>
</feature>
<keyword evidence="5 9" id="KW-1133">Transmembrane helix</keyword>
<protein>
    <recommendedName>
        <fullName evidence="8">Multidrug efflux pump Tap</fullName>
    </recommendedName>
</protein>